<dbReference type="Proteomes" id="UP001159363">
    <property type="component" value="Chromosome 13"/>
</dbReference>
<accession>A0ABQ9GBB8</accession>
<comment type="caution">
    <text evidence="1">The sequence shown here is derived from an EMBL/GenBank/DDBJ whole genome shotgun (WGS) entry which is preliminary data.</text>
</comment>
<protein>
    <submittedName>
        <fullName evidence="1">Uncharacterized protein</fullName>
    </submittedName>
</protein>
<dbReference type="PANTHER" id="PTHR45749:SF21">
    <property type="entry name" value="DUF4371 DOMAIN-CONTAINING PROTEIN"/>
    <property type="match status" value="1"/>
</dbReference>
<proteinExistence type="predicted"/>
<organism evidence="1 2">
    <name type="scientific">Dryococelus australis</name>
    <dbReference type="NCBI Taxonomy" id="614101"/>
    <lineage>
        <taxon>Eukaryota</taxon>
        <taxon>Metazoa</taxon>
        <taxon>Ecdysozoa</taxon>
        <taxon>Arthropoda</taxon>
        <taxon>Hexapoda</taxon>
        <taxon>Insecta</taxon>
        <taxon>Pterygota</taxon>
        <taxon>Neoptera</taxon>
        <taxon>Polyneoptera</taxon>
        <taxon>Phasmatodea</taxon>
        <taxon>Verophasmatodea</taxon>
        <taxon>Anareolatae</taxon>
        <taxon>Phasmatidae</taxon>
        <taxon>Eurycanthinae</taxon>
        <taxon>Dryococelus</taxon>
    </lineage>
</organism>
<reference evidence="1 2" key="1">
    <citation type="submission" date="2023-02" db="EMBL/GenBank/DDBJ databases">
        <title>LHISI_Scaffold_Assembly.</title>
        <authorList>
            <person name="Stuart O.P."/>
            <person name="Cleave R."/>
            <person name="Magrath M.J.L."/>
            <person name="Mikheyev A.S."/>
        </authorList>
    </citation>
    <scope>NUCLEOTIDE SEQUENCE [LARGE SCALE GENOMIC DNA]</scope>
    <source>
        <strain evidence="1">Daus_M_001</strain>
        <tissue evidence="1">Leg muscle</tissue>
    </source>
</reference>
<dbReference type="EMBL" id="JARBHB010000014">
    <property type="protein sequence ID" value="KAJ8868379.1"/>
    <property type="molecule type" value="Genomic_DNA"/>
</dbReference>
<evidence type="ECO:0000313" key="2">
    <source>
        <dbReference type="Proteomes" id="UP001159363"/>
    </source>
</evidence>
<dbReference type="PANTHER" id="PTHR45749">
    <property type="match status" value="1"/>
</dbReference>
<sequence>MHPKTGKEMARSYIHYSVTNDRLCCFCCWLFSKTSDPNLDPAFSRVGVCNWRKIHVKVVKHEKSFLHRNALISWRMVCSNTLIDGDLLQQHEQEVTNWKNILRRIIDVILFLSAQSLAFRGSVEQLGHSRRGNFLALVSLLANILATEFRIIQQAIIAAVKVAQYYSVMVDTTTDTSHTDQLSFIIQYDKIDEQVQVTESFLGFIRIPGDEARASSSVYQEMKQEPLTLWLKCSVSWEIGDRILLTVEGKVMMSHQ</sequence>
<keyword evidence="2" id="KW-1185">Reference proteome</keyword>
<name>A0ABQ9GBB8_9NEOP</name>
<evidence type="ECO:0000313" key="1">
    <source>
        <dbReference type="EMBL" id="KAJ8868379.1"/>
    </source>
</evidence>
<gene>
    <name evidence="1" type="ORF">PR048_029895</name>
</gene>